<name>A0A7M5X8H1_9CNID</name>
<dbReference type="OrthoDB" id="166212at2759"/>
<dbReference type="InterPro" id="IPR014710">
    <property type="entry name" value="RmlC-like_jellyroll"/>
</dbReference>
<dbReference type="InterPro" id="IPR018490">
    <property type="entry name" value="cNMP-bd_dom_sf"/>
</dbReference>
<dbReference type="Gene3D" id="2.60.120.10">
    <property type="entry name" value="Jelly Rolls"/>
    <property type="match status" value="1"/>
</dbReference>
<evidence type="ECO:0000313" key="2">
    <source>
        <dbReference type="Proteomes" id="UP000594262"/>
    </source>
</evidence>
<dbReference type="AlphaFoldDB" id="A0A7M5X8H1"/>
<evidence type="ECO:0000313" key="1">
    <source>
        <dbReference type="EnsemblMetazoa" id="CLYHEMP019193.1"/>
    </source>
</evidence>
<accession>A0A7M5X8H1</accession>
<sequence>MELVKSQSTAISHGKTLWKNATKSLLKTKKIQEGYTNLDMGSLSEVLLHSLQEEWERKTTFMKECPLFGQWLPRELKAVGATATVCEFPENKVIIKDLSKHEGIVYAIISGRCLVVSRIHVMRETPPYGQRKMRMISSARANEKRDLRKCERKEVIFLVIRTLEKGDCFGFGEKLPDTSVISEKQVELLSIPTVQLIRHGSDRFLPDARTNEMTKYPTLKEAFMNYKTKQDWESYKEQIRDNILRKKYS</sequence>
<dbReference type="EnsemblMetazoa" id="CLYHEMT019193.1">
    <property type="protein sequence ID" value="CLYHEMP019193.1"/>
    <property type="gene ID" value="CLYHEMG019193"/>
</dbReference>
<keyword evidence="2" id="KW-1185">Reference proteome</keyword>
<proteinExistence type="predicted"/>
<reference evidence="1" key="1">
    <citation type="submission" date="2021-01" db="UniProtKB">
        <authorList>
            <consortium name="EnsemblMetazoa"/>
        </authorList>
    </citation>
    <scope>IDENTIFICATION</scope>
</reference>
<organism evidence="1 2">
    <name type="scientific">Clytia hemisphaerica</name>
    <dbReference type="NCBI Taxonomy" id="252671"/>
    <lineage>
        <taxon>Eukaryota</taxon>
        <taxon>Metazoa</taxon>
        <taxon>Cnidaria</taxon>
        <taxon>Hydrozoa</taxon>
        <taxon>Hydroidolina</taxon>
        <taxon>Leptothecata</taxon>
        <taxon>Obeliida</taxon>
        <taxon>Clytiidae</taxon>
        <taxon>Clytia</taxon>
    </lineage>
</organism>
<dbReference type="SUPFAM" id="SSF51206">
    <property type="entry name" value="cAMP-binding domain-like"/>
    <property type="match status" value="1"/>
</dbReference>
<protein>
    <submittedName>
        <fullName evidence="1">Uncharacterized protein</fullName>
    </submittedName>
</protein>
<dbReference type="Proteomes" id="UP000594262">
    <property type="component" value="Unplaced"/>
</dbReference>